<dbReference type="EMBL" id="GG745343">
    <property type="protein sequence ID" value="KNE63998.1"/>
    <property type="molecule type" value="Genomic_DNA"/>
</dbReference>
<evidence type="ECO:0000256" key="2">
    <source>
        <dbReference type="ARBA" id="ARBA00006403"/>
    </source>
</evidence>
<dbReference type="OrthoDB" id="60033at2759"/>
<feature type="region of interest" description="Disordered" evidence="8">
    <location>
        <begin position="313"/>
        <end position="381"/>
    </location>
</feature>
<feature type="compositionally biased region" description="Pro residues" evidence="8">
    <location>
        <begin position="349"/>
        <end position="361"/>
    </location>
</feature>
<feature type="compositionally biased region" description="Low complexity" evidence="8">
    <location>
        <begin position="115"/>
        <end position="135"/>
    </location>
</feature>
<comment type="similarity">
    <text evidence="2 7">Belongs to the HSF family.</text>
</comment>
<dbReference type="PANTHER" id="PTHR10015:SF427">
    <property type="entry name" value="HEAT SHOCK FACTOR PROTEIN"/>
    <property type="match status" value="1"/>
</dbReference>
<dbReference type="AlphaFoldDB" id="A0A0L0SND1"/>
<dbReference type="eggNOG" id="KOG0627">
    <property type="taxonomic scope" value="Eukaryota"/>
</dbReference>
<evidence type="ECO:0000256" key="5">
    <source>
        <dbReference type="ARBA" id="ARBA00023163"/>
    </source>
</evidence>
<dbReference type="STRING" id="578462.A0A0L0SND1"/>
<dbReference type="PRINTS" id="PR00056">
    <property type="entry name" value="HSFDOMAIN"/>
</dbReference>
<dbReference type="GO" id="GO:0005634">
    <property type="term" value="C:nucleus"/>
    <property type="evidence" value="ECO:0007669"/>
    <property type="project" value="UniProtKB-SubCell"/>
</dbReference>
<gene>
    <name evidence="10" type="ORF">AMAG_09059</name>
</gene>
<dbReference type="Gene3D" id="1.10.10.10">
    <property type="entry name" value="Winged helix-like DNA-binding domain superfamily/Winged helix DNA-binding domain"/>
    <property type="match status" value="1"/>
</dbReference>
<feature type="compositionally biased region" description="Low complexity" evidence="8">
    <location>
        <begin position="326"/>
        <end position="338"/>
    </location>
</feature>
<keyword evidence="11" id="KW-1185">Reference proteome</keyword>
<dbReference type="GO" id="GO:0043565">
    <property type="term" value="F:sequence-specific DNA binding"/>
    <property type="evidence" value="ECO:0007669"/>
    <property type="project" value="InterPro"/>
</dbReference>
<feature type="region of interest" description="Disordered" evidence="8">
    <location>
        <begin position="169"/>
        <end position="215"/>
    </location>
</feature>
<dbReference type="InterPro" id="IPR036388">
    <property type="entry name" value="WH-like_DNA-bd_sf"/>
</dbReference>
<sequence>MAGGNSTFISKLYAILQDKSIVHLICWTPNGDGFRVLSPTEFARQVLPACFKHNNISSFVRQLNMYGFSKVSDQSFALAALEATKHVASSSLAPSSSSPSTSPAVPAGVLATEPAAGGEEQPAAASAAAATQEQQKGPAVPYEQPWEFRHPYFQRDKVHLLPLIKRKTSKPAAPPAVPNPADVAATPSTGRQGTEAAPEAVTAALAPAPTRRSSRSGLVDAAAIVERLTALEHRVVDMHAERERARSALARLASAVLLAAQDPNQRARVVDDARSVLMAISAEGPLPDSVMPATHSAMPPPASYSPPTTVVHTPVYTYAPPPPMPQQQQQQPQQQSAGPLPPISSYAPPTLPPIAQPPTPAPSHHHHQHQQPTYAAYSTHAPPASDVLSVNTYQPSTTPHAYYHHHMAAASMATAPQGCVDVNCSCQAGAPATYSVPSMAPVAPPPSKRARHE</sequence>
<evidence type="ECO:0000313" key="11">
    <source>
        <dbReference type="Proteomes" id="UP000054350"/>
    </source>
</evidence>
<dbReference type="SUPFAM" id="SSF46785">
    <property type="entry name" value="Winged helix' DNA-binding domain"/>
    <property type="match status" value="1"/>
</dbReference>
<dbReference type="InterPro" id="IPR036390">
    <property type="entry name" value="WH_DNA-bd_sf"/>
</dbReference>
<evidence type="ECO:0000313" key="10">
    <source>
        <dbReference type="EMBL" id="KNE63998.1"/>
    </source>
</evidence>
<evidence type="ECO:0000256" key="4">
    <source>
        <dbReference type="ARBA" id="ARBA00023125"/>
    </source>
</evidence>
<evidence type="ECO:0000256" key="7">
    <source>
        <dbReference type="RuleBase" id="RU004020"/>
    </source>
</evidence>
<organism evidence="10 11">
    <name type="scientific">Allomyces macrogynus (strain ATCC 38327)</name>
    <name type="common">Allomyces javanicus var. macrogynus</name>
    <dbReference type="NCBI Taxonomy" id="578462"/>
    <lineage>
        <taxon>Eukaryota</taxon>
        <taxon>Fungi</taxon>
        <taxon>Fungi incertae sedis</taxon>
        <taxon>Blastocladiomycota</taxon>
        <taxon>Blastocladiomycetes</taxon>
        <taxon>Blastocladiales</taxon>
        <taxon>Blastocladiaceae</taxon>
        <taxon>Allomyces</taxon>
    </lineage>
</organism>
<dbReference type="FunFam" id="1.10.10.10:FF:000027">
    <property type="entry name" value="Heat shock transcription factor 1"/>
    <property type="match status" value="1"/>
</dbReference>
<feature type="domain" description="HSF-type DNA-binding" evidence="9">
    <location>
        <begin position="4"/>
        <end position="167"/>
    </location>
</feature>
<proteinExistence type="inferred from homology"/>
<dbReference type="VEuPathDB" id="FungiDB:AMAG_09059"/>
<evidence type="ECO:0000256" key="1">
    <source>
        <dbReference type="ARBA" id="ARBA00004123"/>
    </source>
</evidence>
<keyword evidence="5" id="KW-0804">Transcription</keyword>
<evidence type="ECO:0000256" key="8">
    <source>
        <dbReference type="SAM" id="MobiDB-lite"/>
    </source>
</evidence>
<reference evidence="11" key="2">
    <citation type="submission" date="2009-11" db="EMBL/GenBank/DDBJ databases">
        <title>The Genome Sequence of Allomyces macrogynus strain ATCC 38327.</title>
        <authorList>
            <consortium name="The Broad Institute Genome Sequencing Platform"/>
            <person name="Russ C."/>
            <person name="Cuomo C."/>
            <person name="Shea T."/>
            <person name="Young S.K."/>
            <person name="Zeng Q."/>
            <person name="Koehrsen M."/>
            <person name="Haas B."/>
            <person name="Borodovsky M."/>
            <person name="Guigo R."/>
            <person name="Alvarado L."/>
            <person name="Berlin A."/>
            <person name="Borenstein D."/>
            <person name="Chen Z."/>
            <person name="Engels R."/>
            <person name="Freedman E."/>
            <person name="Gellesch M."/>
            <person name="Goldberg J."/>
            <person name="Griggs A."/>
            <person name="Gujja S."/>
            <person name="Heiman D."/>
            <person name="Hepburn T."/>
            <person name="Howarth C."/>
            <person name="Jen D."/>
            <person name="Larson L."/>
            <person name="Lewis B."/>
            <person name="Mehta T."/>
            <person name="Park D."/>
            <person name="Pearson M."/>
            <person name="Roberts A."/>
            <person name="Saif S."/>
            <person name="Shenoy N."/>
            <person name="Sisk P."/>
            <person name="Stolte C."/>
            <person name="Sykes S."/>
            <person name="Walk T."/>
            <person name="White J."/>
            <person name="Yandava C."/>
            <person name="Burger G."/>
            <person name="Gray M.W."/>
            <person name="Holland P.W.H."/>
            <person name="King N."/>
            <person name="Lang F.B.F."/>
            <person name="Roger A.J."/>
            <person name="Ruiz-Trillo I."/>
            <person name="Lander E."/>
            <person name="Nusbaum C."/>
        </authorList>
    </citation>
    <scope>NUCLEOTIDE SEQUENCE [LARGE SCALE GENOMIC DNA]</scope>
    <source>
        <strain evidence="11">ATCC 38327</strain>
    </source>
</reference>
<comment type="subcellular location">
    <subcellularLocation>
        <location evidence="1">Nucleus</location>
    </subcellularLocation>
</comment>
<dbReference type="Proteomes" id="UP000054350">
    <property type="component" value="Unassembled WGS sequence"/>
</dbReference>
<evidence type="ECO:0000256" key="6">
    <source>
        <dbReference type="ARBA" id="ARBA00023242"/>
    </source>
</evidence>
<keyword evidence="3" id="KW-0805">Transcription regulation</keyword>
<protein>
    <recommendedName>
        <fullName evidence="9">HSF-type DNA-binding domain-containing protein</fullName>
    </recommendedName>
</protein>
<dbReference type="GO" id="GO:0003700">
    <property type="term" value="F:DNA-binding transcription factor activity"/>
    <property type="evidence" value="ECO:0007669"/>
    <property type="project" value="InterPro"/>
</dbReference>
<evidence type="ECO:0000256" key="3">
    <source>
        <dbReference type="ARBA" id="ARBA00023015"/>
    </source>
</evidence>
<dbReference type="SMART" id="SM00415">
    <property type="entry name" value="HSF"/>
    <property type="match status" value="1"/>
</dbReference>
<keyword evidence="6" id="KW-0539">Nucleus</keyword>
<dbReference type="InterPro" id="IPR000232">
    <property type="entry name" value="HSF_DNA-bd"/>
</dbReference>
<name>A0A0L0SND1_ALLM3</name>
<accession>A0A0L0SND1</accession>
<feature type="region of interest" description="Disordered" evidence="8">
    <location>
        <begin position="115"/>
        <end position="140"/>
    </location>
</feature>
<dbReference type="PANTHER" id="PTHR10015">
    <property type="entry name" value="HEAT SHOCK TRANSCRIPTION FACTOR"/>
    <property type="match status" value="1"/>
</dbReference>
<dbReference type="Pfam" id="PF00447">
    <property type="entry name" value="HSF_DNA-bind"/>
    <property type="match status" value="1"/>
</dbReference>
<reference evidence="10 11" key="1">
    <citation type="submission" date="2009-11" db="EMBL/GenBank/DDBJ databases">
        <title>Annotation of Allomyces macrogynus ATCC 38327.</title>
        <authorList>
            <consortium name="The Broad Institute Genome Sequencing Platform"/>
            <person name="Russ C."/>
            <person name="Cuomo C."/>
            <person name="Burger G."/>
            <person name="Gray M.W."/>
            <person name="Holland P.W.H."/>
            <person name="King N."/>
            <person name="Lang F.B.F."/>
            <person name="Roger A.J."/>
            <person name="Ruiz-Trillo I."/>
            <person name="Young S.K."/>
            <person name="Zeng Q."/>
            <person name="Gargeya S."/>
            <person name="Fitzgerald M."/>
            <person name="Haas B."/>
            <person name="Abouelleil A."/>
            <person name="Alvarado L."/>
            <person name="Arachchi H.M."/>
            <person name="Berlin A."/>
            <person name="Chapman S.B."/>
            <person name="Gearin G."/>
            <person name="Goldberg J."/>
            <person name="Griggs A."/>
            <person name="Gujja S."/>
            <person name="Hansen M."/>
            <person name="Heiman D."/>
            <person name="Howarth C."/>
            <person name="Larimer J."/>
            <person name="Lui A."/>
            <person name="MacDonald P.J.P."/>
            <person name="McCowen C."/>
            <person name="Montmayeur A."/>
            <person name="Murphy C."/>
            <person name="Neiman D."/>
            <person name="Pearson M."/>
            <person name="Priest M."/>
            <person name="Roberts A."/>
            <person name="Saif S."/>
            <person name="Shea T."/>
            <person name="Sisk P."/>
            <person name="Stolte C."/>
            <person name="Sykes S."/>
            <person name="Wortman J."/>
            <person name="Nusbaum C."/>
            <person name="Birren B."/>
        </authorList>
    </citation>
    <scope>NUCLEOTIDE SEQUENCE [LARGE SCALE GENOMIC DNA]</scope>
    <source>
        <strain evidence="10 11">ATCC 38327</strain>
    </source>
</reference>
<evidence type="ECO:0000259" key="9">
    <source>
        <dbReference type="SMART" id="SM00415"/>
    </source>
</evidence>
<feature type="compositionally biased region" description="Low complexity" evidence="8">
    <location>
        <begin position="194"/>
        <end position="211"/>
    </location>
</feature>
<keyword evidence="4" id="KW-0238">DNA-binding</keyword>